<accession>A0AAD3MVY8</accession>
<feature type="compositionally biased region" description="Basic and acidic residues" evidence="1">
    <location>
        <begin position="193"/>
        <end position="206"/>
    </location>
</feature>
<dbReference type="SUPFAM" id="SSF50353">
    <property type="entry name" value="Cytokine"/>
    <property type="match status" value="1"/>
</dbReference>
<keyword evidence="4" id="KW-1185">Reference proteome</keyword>
<sequence>MQPAFFSLILTAVHVSVLVDCRPRLQDPEQLPQNQQSSSYTGAHGDTSAGTGRFYLELSGSMKRGIHRHFLVVLPVRTDTGNFVSIFDLRRKRFVCMASNGELYISGKKDKEDCLFQRIWLNLVNHHDMFYSTSGGRLLELEGAELRTVHQEPPEPSSAMLERFLGPYVRRQRRSEEVNPSDPLRSHSHPSHSAKDQKDTSHKQPEQDQAGAVSKETITSCDDPLRVLQPNGPVSPVKTNIADRAEQD</sequence>
<feature type="signal peptide" evidence="2">
    <location>
        <begin position="1"/>
        <end position="21"/>
    </location>
</feature>
<dbReference type="Proteomes" id="UP001279410">
    <property type="component" value="Unassembled WGS sequence"/>
</dbReference>
<name>A0AAD3MVY8_LATJO</name>
<organism evidence="3 4">
    <name type="scientific">Lates japonicus</name>
    <name type="common">Japanese lates</name>
    <dbReference type="NCBI Taxonomy" id="270547"/>
    <lineage>
        <taxon>Eukaryota</taxon>
        <taxon>Metazoa</taxon>
        <taxon>Chordata</taxon>
        <taxon>Craniata</taxon>
        <taxon>Vertebrata</taxon>
        <taxon>Euteleostomi</taxon>
        <taxon>Actinopterygii</taxon>
        <taxon>Neopterygii</taxon>
        <taxon>Teleostei</taxon>
        <taxon>Neoteleostei</taxon>
        <taxon>Acanthomorphata</taxon>
        <taxon>Carangaria</taxon>
        <taxon>Carangaria incertae sedis</taxon>
        <taxon>Centropomidae</taxon>
        <taxon>Lates</taxon>
    </lineage>
</organism>
<feature type="chain" id="PRO_5042168508" evidence="2">
    <location>
        <begin position="22"/>
        <end position="248"/>
    </location>
</feature>
<evidence type="ECO:0000313" key="3">
    <source>
        <dbReference type="EMBL" id="GLD60669.1"/>
    </source>
</evidence>
<feature type="region of interest" description="Disordered" evidence="1">
    <location>
        <begin position="172"/>
        <end position="248"/>
    </location>
</feature>
<gene>
    <name evidence="3" type="ORF">AKAME5_001254300</name>
</gene>
<dbReference type="Gene3D" id="2.80.10.50">
    <property type="match status" value="1"/>
</dbReference>
<proteinExistence type="predicted"/>
<evidence type="ECO:0000313" key="4">
    <source>
        <dbReference type="Proteomes" id="UP001279410"/>
    </source>
</evidence>
<keyword evidence="2" id="KW-0732">Signal</keyword>
<protein>
    <submittedName>
        <fullName evidence="3">Fibroblast growth factor 23-like isoform X1</fullName>
    </submittedName>
</protein>
<dbReference type="AlphaFoldDB" id="A0AAD3MVY8"/>
<dbReference type="InterPro" id="IPR008996">
    <property type="entry name" value="IL1/FGF"/>
</dbReference>
<comment type="caution">
    <text evidence="3">The sequence shown here is derived from an EMBL/GenBank/DDBJ whole genome shotgun (WGS) entry which is preliminary data.</text>
</comment>
<evidence type="ECO:0000256" key="1">
    <source>
        <dbReference type="SAM" id="MobiDB-lite"/>
    </source>
</evidence>
<evidence type="ECO:0000256" key="2">
    <source>
        <dbReference type="SAM" id="SignalP"/>
    </source>
</evidence>
<reference evidence="3" key="1">
    <citation type="submission" date="2022-08" db="EMBL/GenBank/DDBJ databases">
        <title>Genome sequencing of akame (Lates japonicus).</title>
        <authorList>
            <person name="Hashiguchi Y."/>
            <person name="Takahashi H."/>
        </authorList>
    </citation>
    <scope>NUCLEOTIDE SEQUENCE</scope>
    <source>
        <strain evidence="3">Kochi</strain>
    </source>
</reference>
<dbReference type="EMBL" id="BRZM01000042">
    <property type="protein sequence ID" value="GLD60669.1"/>
    <property type="molecule type" value="Genomic_DNA"/>
</dbReference>